<comment type="caution">
    <text evidence="4">The sequence shown here is derived from an EMBL/GenBank/DDBJ whole genome shotgun (WGS) entry which is preliminary data.</text>
</comment>
<feature type="compositionally biased region" description="Basic residues" evidence="1">
    <location>
        <begin position="97"/>
        <end position="117"/>
    </location>
</feature>
<dbReference type="Proteomes" id="UP001276659">
    <property type="component" value="Unassembled WGS sequence"/>
</dbReference>
<sequence length="502" mass="53232">MHSHSVAYTAVIAASTLLLVALNGIIPANAQACAAGSAQEINGNWYCSEVNAISYTNFPGTGYYNKVTDMDELSLHVRGPTWLKQVAVYTLDTASNNKKRNKKRSTHDHRHGRHQYLHKRHGEVEEVQEHDNKHKKAKRSVSQMVSATIDGQVVSWTNVYAGPGVSTGLPAPVAAQEYDVNESTPDATAYDSYVQVVTVSTTVTLSATSGSTTAVSDVVVSSLVASSVVPSNAVASSALASSVEASTAAASSSVALAPASSGSWTRQAYYNAADGTARGITFLNHFGGVNRVPGTSAGGPAFGTSLSYASWDGQSGAATSQILSNAMIEDDVEVILLSDKSCDDGGCGYTRPGGVAYHGFSGSQKVFLLEFSMPMTNKTGFNADMPAIWLMNAQIPLTSQYGENPDCSCWTSGCGEFDIFEILDSGNFRCKSRLHMAPAGGSSDWFQRPTRDTITAAIVFHGNNEVAAIRVLGQGQSFDEVLSGDTVNSWMQEQSSTFNMES</sequence>
<feature type="domain" description="Cell wall protein YJL171C/Tos1 C-terminal" evidence="3">
    <location>
        <begin position="262"/>
        <end position="490"/>
    </location>
</feature>
<feature type="region of interest" description="Disordered" evidence="1">
    <location>
        <begin position="94"/>
        <end position="117"/>
    </location>
</feature>
<dbReference type="EMBL" id="JASNWA010000003">
    <property type="protein sequence ID" value="KAK3178888.1"/>
    <property type="molecule type" value="Genomic_DNA"/>
</dbReference>
<keyword evidence="5" id="KW-1185">Reference proteome</keyword>
<reference evidence="4" key="1">
    <citation type="submission" date="2022-11" db="EMBL/GenBank/DDBJ databases">
        <title>Chromosomal genome sequence assembly and mating type (MAT) locus characterization of the leprose asexual lichenized fungus Lepraria neglecta (Nyl.) Erichsen.</title>
        <authorList>
            <person name="Allen J.L."/>
            <person name="Pfeffer B."/>
        </authorList>
    </citation>
    <scope>NUCLEOTIDE SEQUENCE</scope>
    <source>
        <strain evidence="4">Allen 5258</strain>
    </source>
</reference>
<feature type="signal peptide" evidence="2">
    <location>
        <begin position="1"/>
        <end position="30"/>
    </location>
</feature>
<evidence type="ECO:0000313" key="4">
    <source>
        <dbReference type="EMBL" id="KAK3178888.1"/>
    </source>
</evidence>
<evidence type="ECO:0000313" key="5">
    <source>
        <dbReference type="Proteomes" id="UP001276659"/>
    </source>
</evidence>
<gene>
    <name evidence="4" type="ORF">OEA41_001025</name>
</gene>
<evidence type="ECO:0000259" key="3">
    <source>
        <dbReference type="Pfam" id="PF10287"/>
    </source>
</evidence>
<proteinExistence type="predicted"/>
<organism evidence="4 5">
    <name type="scientific">Lepraria neglecta</name>
    <dbReference type="NCBI Taxonomy" id="209136"/>
    <lineage>
        <taxon>Eukaryota</taxon>
        <taxon>Fungi</taxon>
        <taxon>Dikarya</taxon>
        <taxon>Ascomycota</taxon>
        <taxon>Pezizomycotina</taxon>
        <taxon>Lecanoromycetes</taxon>
        <taxon>OSLEUM clade</taxon>
        <taxon>Lecanoromycetidae</taxon>
        <taxon>Lecanorales</taxon>
        <taxon>Lecanorineae</taxon>
        <taxon>Stereocaulaceae</taxon>
        <taxon>Lepraria</taxon>
    </lineage>
</organism>
<feature type="chain" id="PRO_5041943515" description="Cell wall protein YJL171C/Tos1 C-terminal domain-containing protein" evidence="2">
    <location>
        <begin position="31"/>
        <end position="502"/>
    </location>
</feature>
<keyword evidence="2" id="KW-0732">Signal</keyword>
<dbReference type="Pfam" id="PF10287">
    <property type="entry name" value="YJL171C_Tos1_C"/>
    <property type="match status" value="1"/>
</dbReference>
<evidence type="ECO:0000256" key="1">
    <source>
        <dbReference type="SAM" id="MobiDB-lite"/>
    </source>
</evidence>
<dbReference type="GO" id="GO:0009277">
    <property type="term" value="C:fungal-type cell wall"/>
    <property type="evidence" value="ECO:0007669"/>
    <property type="project" value="TreeGrafter"/>
</dbReference>
<dbReference type="AlphaFoldDB" id="A0AAE0DRP2"/>
<dbReference type="PANTHER" id="PTHR31737">
    <property type="entry name" value="PROTEIN TOS1"/>
    <property type="match status" value="1"/>
</dbReference>
<dbReference type="InterPro" id="IPR018805">
    <property type="entry name" value="YJL171C/Tos1_C"/>
</dbReference>
<protein>
    <recommendedName>
        <fullName evidence="3">Cell wall protein YJL171C/Tos1 C-terminal domain-containing protein</fullName>
    </recommendedName>
</protein>
<accession>A0AAE0DRP2</accession>
<dbReference type="PANTHER" id="PTHR31737:SF2">
    <property type="entry name" value="PROTEIN TOS1"/>
    <property type="match status" value="1"/>
</dbReference>
<evidence type="ECO:0000256" key="2">
    <source>
        <dbReference type="SAM" id="SignalP"/>
    </source>
</evidence>
<name>A0AAE0DRP2_9LECA</name>